<dbReference type="SUPFAM" id="SSF53383">
    <property type="entry name" value="PLP-dependent transferases"/>
    <property type="match status" value="1"/>
</dbReference>
<dbReference type="Gene3D" id="3.40.640.10">
    <property type="entry name" value="Type I PLP-dependent aspartate aminotransferase-like (Major domain)"/>
    <property type="match status" value="1"/>
</dbReference>
<dbReference type="Pfam" id="PF00155">
    <property type="entry name" value="Aminotran_1_2"/>
    <property type="match status" value="1"/>
</dbReference>
<keyword evidence="3" id="KW-1185">Reference proteome</keyword>
<sequence length="344" mass="38938">MEFLSPIADSLQYPKPKILGVPQKIPEGADQVRTSQAHVGGFLLDCGRSALYIIAKVLKDKRVWVPAYHCPALVQPFLAVGAEVKCYPLLSNLHADIDAFKAELKKEDVFVAVRYFGIDGDIHELVDLCNEKQLVLVEDLAHAAFVKNIQGQFAIKSLTKFYPNLLCGELLFGENCQFKRETLSVYEALPGWWGVKLKQLIGSFRARIGIPKIRPHRYLDLSTLTNYLPPKTLEIVRNCDVAEMSIRRRLNYLHLLHHLNGSPYGTPLYSTLSDSEVPYVFPFLAKDDSVFGKLRYAGIQVFRWEEIAVSGCAISLQYRKTLLQLPCHQDITQADLDFMIEQLT</sequence>
<feature type="domain" description="Aminotransferase class I/classII large" evidence="1">
    <location>
        <begin position="48"/>
        <end position="151"/>
    </location>
</feature>
<dbReference type="InterPro" id="IPR015421">
    <property type="entry name" value="PyrdxlP-dep_Trfase_major"/>
</dbReference>
<evidence type="ECO:0000313" key="2">
    <source>
        <dbReference type="EMBL" id="GAA0369608.1"/>
    </source>
</evidence>
<name>A0ABN0XPK2_9ALTE</name>
<gene>
    <name evidence="2" type="ORF">GCM10009092_37330</name>
</gene>
<organism evidence="2 3">
    <name type="scientific">Bowmanella denitrificans</name>
    <dbReference type="NCBI Taxonomy" id="366582"/>
    <lineage>
        <taxon>Bacteria</taxon>
        <taxon>Pseudomonadati</taxon>
        <taxon>Pseudomonadota</taxon>
        <taxon>Gammaproteobacteria</taxon>
        <taxon>Alteromonadales</taxon>
        <taxon>Alteromonadaceae</taxon>
        <taxon>Bowmanella</taxon>
    </lineage>
</organism>
<dbReference type="Proteomes" id="UP001501757">
    <property type="component" value="Unassembled WGS sequence"/>
</dbReference>
<dbReference type="InterPro" id="IPR015424">
    <property type="entry name" value="PyrdxlP-dep_Trfase"/>
</dbReference>
<dbReference type="RefSeq" id="WP_343847006.1">
    <property type="nucleotide sequence ID" value="NZ_BAAAEI010000023.1"/>
</dbReference>
<proteinExistence type="predicted"/>
<evidence type="ECO:0000259" key="1">
    <source>
        <dbReference type="Pfam" id="PF00155"/>
    </source>
</evidence>
<accession>A0ABN0XPK2</accession>
<evidence type="ECO:0000313" key="3">
    <source>
        <dbReference type="Proteomes" id="UP001501757"/>
    </source>
</evidence>
<comment type="caution">
    <text evidence="2">The sequence shown here is derived from an EMBL/GenBank/DDBJ whole genome shotgun (WGS) entry which is preliminary data.</text>
</comment>
<protein>
    <recommendedName>
        <fullName evidence="1">Aminotransferase class I/classII large domain-containing protein</fullName>
    </recommendedName>
</protein>
<reference evidence="2 3" key="1">
    <citation type="journal article" date="2019" name="Int. J. Syst. Evol. Microbiol.">
        <title>The Global Catalogue of Microorganisms (GCM) 10K type strain sequencing project: providing services to taxonomists for standard genome sequencing and annotation.</title>
        <authorList>
            <consortium name="The Broad Institute Genomics Platform"/>
            <consortium name="The Broad Institute Genome Sequencing Center for Infectious Disease"/>
            <person name="Wu L."/>
            <person name="Ma J."/>
        </authorList>
    </citation>
    <scope>NUCLEOTIDE SEQUENCE [LARGE SCALE GENOMIC DNA]</scope>
    <source>
        <strain evidence="2 3">JCM 13378</strain>
    </source>
</reference>
<dbReference type="EMBL" id="BAAAEI010000023">
    <property type="protein sequence ID" value="GAA0369608.1"/>
    <property type="molecule type" value="Genomic_DNA"/>
</dbReference>
<dbReference type="InterPro" id="IPR004839">
    <property type="entry name" value="Aminotransferase_I/II_large"/>
</dbReference>